<dbReference type="SUPFAM" id="SSF81653">
    <property type="entry name" value="Calcium ATPase, transduction domain A"/>
    <property type="match status" value="1"/>
</dbReference>
<keyword evidence="6" id="KW-1278">Translocase</keyword>
<dbReference type="InterPro" id="IPR050510">
    <property type="entry name" value="Cation_transp_ATPase_P-type"/>
</dbReference>
<sequence length="863" mass="92895">MVSEVNAMTGLSATEAAARLTAEGANELPSARPRNIANMIWKVISEPMLLLLFACGGVYLILGDTHGAVVLVFFILIIVSISLFQEHKTERALEALRDLSSPRAIVIRDGRQQNIASRDVVCGDLLVLSEGDRVAADAILVSSMNMSVDESLLTGESLAVGKTVAKPAPLTMGQAGGEHMPFVFSGSLVVQGNGIARVMATGSRTAIGKIGQALASVQQEPTRVQTEMDKVVKMIAFASLAVALLLTIFYGISRHDWLNGILVGITFAMALIPEELPVVLALFLGLGAWRIARQRVLTRRVPAIEMLGETTVLCVDKTGTLTQNKMAVARLFAQGSHYCCTAPDAKQPQVLEEEFHEVLEYAILASHRSPFDPMEVAIQEFGKSMLGQTEHLHDSWTLVDEYPLSKELLAMSRVWQSADQAHFVIASKGAPEAIADLCHLSVEQINALHKEVDLLAKQGLRVLGVAKAQFSPVSLSATENTDKKLPPIQHDFEFEFIGLIALADPIRAGVPAAIQDCQTAGIRVIMITGDYPATAQNIAQQCGFATSSGIMTGAELTAIDDAELSQRIKTTGIFCRVSPEQKLRLVNVLKKNGEIVAMTGDGVNDAPALKAAHIGIAMGKRGTDVARESAALVLLDDDFTAIVATIRSGRRIFDNLRKTIRFIIAVHIPVIGMSLIPVLAGWPLVLMPVHIMVLQLIIDPTCSLVFEAESEEPDVMHRPPRSVNASIFDAAVLRTGLLHGTALLLTVLGIYGYALQHYPNTGEARALAFTAMVIGNIGLIFIHRSVSSDIIHSLRLPNPALWWVVATASAILLLALSIPAISALFHFGQPALPEVLTSAAAALFCIGLIAAAKAYRYRQRRLS</sequence>
<dbReference type="InterPro" id="IPR044492">
    <property type="entry name" value="P_typ_ATPase_HD_dom"/>
</dbReference>
<dbReference type="Gene3D" id="3.40.50.1000">
    <property type="entry name" value="HAD superfamily/HAD-like"/>
    <property type="match status" value="1"/>
</dbReference>
<feature type="domain" description="Cation-transporting P-type ATPase N-terminal" evidence="10">
    <location>
        <begin position="1"/>
        <end position="64"/>
    </location>
</feature>
<keyword evidence="4" id="KW-0547">Nucleotide-binding</keyword>
<evidence type="ECO:0000256" key="4">
    <source>
        <dbReference type="ARBA" id="ARBA00022741"/>
    </source>
</evidence>
<evidence type="ECO:0000256" key="9">
    <source>
        <dbReference type="SAM" id="Phobius"/>
    </source>
</evidence>
<dbReference type="InterPro" id="IPR023299">
    <property type="entry name" value="ATPase_P-typ_cyto_dom_N"/>
</dbReference>
<feature type="transmembrane region" description="Helical" evidence="9">
    <location>
        <begin position="802"/>
        <end position="825"/>
    </location>
</feature>
<dbReference type="Gene3D" id="1.20.1110.10">
    <property type="entry name" value="Calcium-transporting ATPase, transmembrane domain"/>
    <property type="match status" value="2"/>
</dbReference>
<comment type="caution">
    <text evidence="11">The sequence shown here is derived from an EMBL/GenBank/DDBJ whole genome shotgun (WGS) entry which is preliminary data.</text>
</comment>
<dbReference type="InterPro" id="IPR018303">
    <property type="entry name" value="ATPase_P-typ_P_site"/>
</dbReference>
<dbReference type="SMART" id="SM00831">
    <property type="entry name" value="Cation_ATPase_N"/>
    <property type="match status" value="1"/>
</dbReference>
<accession>A0ABR6XCH5</accession>
<dbReference type="InterPro" id="IPR036412">
    <property type="entry name" value="HAD-like_sf"/>
</dbReference>
<dbReference type="PRINTS" id="PR00120">
    <property type="entry name" value="HATPASE"/>
</dbReference>
<dbReference type="InterPro" id="IPR004014">
    <property type="entry name" value="ATPase_P-typ_cation-transptr_N"/>
</dbReference>
<feature type="transmembrane region" description="Helical" evidence="9">
    <location>
        <begin position="727"/>
        <end position="754"/>
    </location>
</feature>
<keyword evidence="12" id="KW-1185">Reference proteome</keyword>
<dbReference type="Pfam" id="PF00690">
    <property type="entry name" value="Cation_ATPase_N"/>
    <property type="match status" value="1"/>
</dbReference>
<evidence type="ECO:0000256" key="1">
    <source>
        <dbReference type="ARBA" id="ARBA00004141"/>
    </source>
</evidence>
<evidence type="ECO:0000256" key="7">
    <source>
        <dbReference type="ARBA" id="ARBA00022989"/>
    </source>
</evidence>
<evidence type="ECO:0000256" key="3">
    <source>
        <dbReference type="ARBA" id="ARBA00022692"/>
    </source>
</evidence>
<dbReference type="Pfam" id="PF00689">
    <property type="entry name" value="Cation_ATPase_C"/>
    <property type="match status" value="1"/>
</dbReference>
<dbReference type="SUPFAM" id="SSF81665">
    <property type="entry name" value="Calcium ATPase, transmembrane domain M"/>
    <property type="match status" value="1"/>
</dbReference>
<dbReference type="InterPro" id="IPR059000">
    <property type="entry name" value="ATPase_P-type_domA"/>
</dbReference>
<evidence type="ECO:0000313" key="11">
    <source>
        <dbReference type="EMBL" id="MBC3810280.1"/>
    </source>
</evidence>
<dbReference type="RefSeq" id="WP_190477093.1">
    <property type="nucleotide sequence ID" value="NZ_JACOFT010000001.1"/>
</dbReference>
<evidence type="ECO:0000256" key="2">
    <source>
        <dbReference type="ARBA" id="ARBA00005675"/>
    </source>
</evidence>
<keyword evidence="8 9" id="KW-0472">Membrane</keyword>
<dbReference type="PROSITE" id="PS00154">
    <property type="entry name" value="ATPASE_E1_E2"/>
    <property type="match status" value="1"/>
</dbReference>
<evidence type="ECO:0000259" key="10">
    <source>
        <dbReference type="SMART" id="SM00831"/>
    </source>
</evidence>
<dbReference type="EMBL" id="JACOFT010000001">
    <property type="protein sequence ID" value="MBC3810280.1"/>
    <property type="molecule type" value="Genomic_DNA"/>
</dbReference>
<keyword evidence="7 9" id="KW-1133">Transmembrane helix</keyword>
<dbReference type="InterPro" id="IPR006068">
    <property type="entry name" value="ATPase_P-typ_cation-transptr_C"/>
</dbReference>
<dbReference type="PANTHER" id="PTHR43294:SF20">
    <property type="entry name" value="P-TYPE ATPASE"/>
    <property type="match status" value="1"/>
</dbReference>
<dbReference type="Gene3D" id="2.70.150.10">
    <property type="entry name" value="Calcium-transporting ATPase, cytoplasmic transduction domain A"/>
    <property type="match status" value="1"/>
</dbReference>
<reference evidence="11 12" key="1">
    <citation type="submission" date="2020-08" db="EMBL/GenBank/DDBJ databases">
        <title>Novel species isolated from subtropical streams in China.</title>
        <authorList>
            <person name="Lu H."/>
        </authorList>
    </citation>
    <scope>NUCLEOTIDE SEQUENCE [LARGE SCALE GENOMIC DNA]</scope>
    <source>
        <strain evidence="11 12">CCTCC AB 2015119</strain>
    </source>
</reference>
<dbReference type="InterPro" id="IPR008250">
    <property type="entry name" value="ATPase_P-typ_transduc_dom_A_sf"/>
</dbReference>
<keyword evidence="5" id="KW-0067">ATP-binding</keyword>
<comment type="subcellular location">
    <subcellularLocation>
        <location evidence="1">Membrane</location>
        <topology evidence="1">Multi-pass membrane protein</topology>
    </subcellularLocation>
</comment>
<feature type="transmembrane region" description="Helical" evidence="9">
    <location>
        <begin position="231"/>
        <end position="252"/>
    </location>
</feature>
<dbReference type="Proteomes" id="UP000637632">
    <property type="component" value="Unassembled WGS sequence"/>
</dbReference>
<dbReference type="PANTHER" id="PTHR43294">
    <property type="entry name" value="SODIUM/POTASSIUM-TRANSPORTING ATPASE SUBUNIT ALPHA"/>
    <property type="match status" value="1"/>
</dbReference>
<feature type="transmembrane region" description="Helical" evidence="9">
    <location>
        <begin position="40"/>
        <end position="62"/>
    </location>
</feature>
<evidence type="ECO:0000313" key="12">
    <source>
        <dbReference type="Proteomes" id="UP000637632"/>
    </source>
</evidence>
<dbReference type="SFLD" id="SFLDF00027">
    <property type="entry name" value="p-type_atpase"/>
    <property type="match status" value="1"/>
</dbReference>
<dbReference type="SUPFAM" id="SSF56784">
    <property type="entry name" value="HAD-like"/>
    <property type="match status" value="1"/>
</dbReference>
<evidence type="ECO:0000256" key="5">
    <source>
        <dbReference type="ARBA" id="ARBA00022840"/>
    </source>
</evidence>
<evidence type="ECO:0000256" key="6">
    <source>
        <dbReference type="ARBA" id="ARBA00022967"/>
    </source>
</evidence>
<feature type="transmembrane region" description="Helical" evidence="9">
    <location>
        <begin position="831"/>
        <end position="852"/>
    </location>
</feature>
<feature type="transmembrane region" description="Helical" evidence="9">
    <location>
        <begin position="68"/>
        <end position="84"/>
    </location>
</feature>
<dbReference type="NCBIfam" id="TIGR01494">
    <property type="entry name" value="ATPase_P-type"/>
    <property type="match status" value="2"/>
</dbReference>
<dbReference type="PRINTS" id="PR00119">
    <property type="entry name" value="CATATPASE"/>
</dbReference>
<proteinExistence type="inferred from homology"/>
<dbReference type="Pfam" id="PF00122">
    <property type="entry name" value="E1-E2_ATPase"/>
    <property type="match status" value="1"/>
</dbReference>
<gene>
    <name evidence="11" type="ORF">H8K26_02415</name>
</gene>
<feature type="transmembrane region" description="Helical" evidence="9">
    <location>
        <begin position="766"/>
        <end position="782"/>
    </location>
</feature>
<protein>
    <submittedName>
        <fullName evidence="11">Cation-translocating P-type ATPase</fullName>
    </submittedName>
</protein>
<feature type="transmembrane region" description="Helical" evidence="9">
    <location>
        <begin position="258"/>
        <end position="289"/>
    </location>
</feature>
<dbReference type="InterPro" id="IPR023214">
    <property type="entry name" value="HAD_sf"/>
</dbReference>
<comment type="similarity">
    <text evidence="2">Belongs to the cation transport ATPase (P-type) (TC 3.A.3) family. Type IIA subfamily.</text>
</comment>
<dbReference type="Pfam" id="PF00702">
    <property type="entry name" value="Hydrolase"/>
    <property type="match status" value="1"/>
</dbReference>
<name>A0ABR6XCH5_9BURK</name>
<dbReference type="SFLD" id="SFLDS00003">
    <property type="entry name" value="Haloacid_Dehalogenase"/>
    <property type="match status" value="1"/>
</dbReference>
<dbReference type="InterPro" id="IPR001757">
    <property type="entry name" value="P_typ_ATPase"/>
</dbReference>
<feature type="transmembrane region" description="Helical" evidence="9">
    <location>
        <begin position="685"/>
        <end position="706"/>
    </location>
</feature>
<dbReference type="SFLD" id="SFLDG00002">
    <property type="entry name" value="C1.7:_P-type_atpase_like"/>
    <property type="match status" value="1"/>
</dbReference>
<organism evidence="11 12">
    <name type="scientific">Undibacterium aquatile</name>
    <dbReference type="NCBI Taxonomy" id="1537398"/>
    <lineage>
        <taxon>Bacteria</taxon>
        <taxon>Pseudomonadati</taxon>
        <taxon>Pseudomonadota</taxon>
        <taxon>Betaproteobacteria</taxon>
        <taxon>Burkholderiales</taxon>
        <taxon>Oxalobacteraceae</taxon>
        <taxon>Undibacterium</taxon>
    </lineage>
</organism>
<keyword evidence="3 9" id="KW-0812">Transmembrane</keyword>
<evidence type="ECO:0000256" key="8">
    <source>
        <dbReference type="ARBA" id="ARBA00023136"/>
    </source>
</evidence>
<dbReference type="Gene3D" id="3.40.1110.10">
    <property type="entry name" value="Calcium-transporting ATPase, cytoplasmic domain N"/>
    <property type="match status" value="1"/>
</dbReference>
<feature type="transmembrane region" description="Helical" evidence="9">
    <location>
        <begin position="660"/>
        <end position="679"/>
    </location>
</feature>
<dbReference type="InterPro" id="IPR023298">
    <property type="entry name" value="ATPase_P-typ_TM_dom_sf"/>
</dbReference>